<gene>
    <name evidence="1" type="ORF">chiPu_0029275</name>
</gene>
<evidence type="ECO:0000313" key="2">
    <source>
        <dbReference type="Proteomes" id="UP000287033"/>
    </source>
</evidence>
<dbReference type="AlphaFoldDB" id="A0A401TRC4"/>
<comment type="caution">
    <text evidence="1">The sequence shown here is derived from an EMBL/GenBank/DDBJ whole genome shotgun (WGS) entry which is preliminary data.</text>
</comment>
<dbReference type="EMBL" id="BEZZ01152671">
    <property type="protein sequence ID" value="GCC45169.1"/>
    <property type="molecule type" value="Genomic_DNA"/>
</dbReference>
<organism evidence="1 2">
    <name type="scientific">Chiloscyllium punctatum</name>
    <name type="common">Brownbanded bambooshark</name>
    <name type="synonym">Hemiscyllium punctatum</name>
    <dbReference type="NCBI Taxonomy" id="137246"/>
    <lineage>
        <taxon>Eukaryota</taxon>
        <taxon>Metazoa</taxon>
        <taxon>Chordata</taxon>
        <taxon>Craniata</taxon>
        <taxon>Vertebrata</taxon>
        <taxon>Chondrichthyes</taxon>
        <taxon>Elasmobranchii</taxon>
        <taxon>Galeomorphii</taxon>
        <taxon>Galeoidea</taxon>
        <taxon>Orectolobiformes</taxon>
        <taxon>Hemiscylliidae</taxon>
        <taxon>Chiloscyllium</taxon>
    </lineage>
</organism>
<name>A0A401TRC4_CHIPU</name>
<reference evidence="1 2" key="1">
    <citation type="journal article" date="2018" name="Nat. Ecol. Evol.">
        <title>Shark genomes provide insights into elasmobranch evolution and the origin of vertebrates.</title>
        <authorList>
            <person name="Hara Y"/>
            <person name="Yamaguchi K"/>
            <person name="Onimaru K"/>
            <person name="Kadota M"/>
            <person name="Koyanagi M"/>
            <person name="Keeley SD"/>
            <person name="Tatsumi K"/>
            <person name="Tanaka K"/>
            <person name="Motone F"/>
            <person name="Kageyama Y"/>
            <person name="Nozu R"/>
            <person name="Adachi N"/>
            <person name="Nishimura O"/>
            <person name="Nakagawa R"/>
            <person name="Tanegashima C"/>
            <person name="Kiyatake I"/>
            <person name="Matsumoto R"/>
            <person name="Murakumo K"/>
            <person name="Nishida K"/>
            <person name="Terakita A"/>
            <person name="Kuratani S"/>
            <person name="Sato K"/>
            <person name="Hyodo S Kuraku.S."/>
        </authorList>
    </citation>
    <scope>NUCLEOTIDE SEQUENCE [LARGE SCALE GENOMIC DNA]</scope>
</reference>
<dbReference type="Proteomes" id="UP000287033">
    <property type="component" value="Unassembled WGS sequence"/>
</dbReference>
<protein>
    <submittedName>
        <fullName evidence="1">Uncharacterized protein</fullName>
    </submittedName>
</protein>
<accession>A0A401TRC4</accession>
<feature type="non-terminal residue" evidence="1">
    <location>
        <position position="47"/>
    </location>
</feature>
<keyword evidence="2" id="KW-1185">Reference proteome</keyword>
<proteinExistence type="predicted"/>
<evidence type="ECO:0000313" key="1">
    <source>
        <dbReference type="EMBL" id="GCC45169.1"/>
    </source>
</evidence>
<sequence>MVTGIDRRDLRCWRQRQGRCRVQLQPSYAAFIGHTKALDPVPRELQR</sequence>